<keyword evidence="4 7" id="KW-0812">Transmembrane</keyword>
<dbReference type="Gene3D" id="1.10.3720.10">
    <property type="entry name" value="MetI-like"/>
    <property type="match status" value="1"/>
</dbReference>
<accession>A0A9D2D675</accession>
<keyword evidence="6 7" id="KW-0472">Membrane</keyword>
<dbReference type="InterPro" id="IPR000515">
    <property type="entry name" value="MetI-like"/>
</dbReference>
<feature type="domain" description="ABC transmembrane type-1" evidence="9">
    <location>
        <begin position="391"/>
        <end position="608"/>
    </location>
</feature>
<protein>
    <submittedName>
        <fullName evidence="10">ABC transporter permease subunit</fullName>
    </submittedName>
</protein>
<keyword evidence="3" id="KW-1003">Cell membrane</keyword>
<feature type="transmembrane region" description="Helical" evidence="7">
    <location>
        <begin position="395"/>
        <end position="416"/>
    </location>
</feature>
<feature type="transmembrane region" description="Helical" evidence="7">
    <location>
        <begin position="437"/>
        <end position="458"/>
    </location>
</feature>
<dbReference type="InterPro" id="IPR035906">
    <property type="entry name" value="MetI-like_sf"/>
</dbReference>
<comment type="caution">
    <text evidence="10">The sequence shown here is derived from an EMBL/GenBank/DDBJ whole genome shotgun (WGS) entry which is preliminary data.</text>
</comment>
<evidence type="ECO:0000256" key="5">
    <source>
        <dbReference type="ARBA" id="ARBA00022989"/>
    </source>
</evidence>
<evidence type="ECO:0000256" key="8">
    <source>
        <dbReference type="SAM" id="SignalP"/>
    </source>
</evidence>
<evidence type="ECO:0000256" key="1">
    <source>
        <dbReference type="ARBA" id="ARBA00004651"/>
    </source>
</evidence>
<feature type="transmembrane region" description="Helical" evidence="7">
    <location>
        <begin position="592"/>
        <end position="612"/>
    </location>
</feature>
<evidence type="ECO:0000256" key="6">
    <source>
        <dbReference type="ARBA" id="ARBA00023136"/>
    </source>
</evidence>
<evidence type="ECO:0000256" key="3">
    <source>
        <dbReference type="ARBA" id="ARBA00022475"/>
    </source>
</evidence>
<dbReference type="SUPFAM" id="SSF161098">
    <property type="entry name" value="MetI-like"/>
    <property type="match status" value="1"/>
</dbReference>
<reference evidence="10" key="1">
    <citation type="journal article" date="2021" name="PeerJ">
        <title>Extensive microbial diversity within the chicken gut microbiome revealed by metagenomics and culture.</title>
        <authorList>
            <person name="Gilroy R."/>
            <person name="Ravi A."/>
            <person name="Getino M."/>
            <person name="Pursley I."/>
            <person name="Horton D.L."/>
            <person name="Alikhan N.F."/>
            <person name="Baker D."/>
            <person name="Gharbi K."/>
            <person name="Hall N."/>
            <person name="Watson M."/>
            <person name="Adriaenssens E.M."/>
            <person name="Foster-Nyarko E."/>
            <person name="Jarju S."/>
            <person name="Secka A."/>
            <person name="Antonio M."/>
            <person name="Oren A."/>
            <person name="Chaudhuri R.R."/>
            <person name="La Ragione R."/>
            <person name="Hildebrand F."/>
            <person name="Pallen M.J."/>
        </authorList>
    </citation>
    <scope>NUCLEOTIDE SEQUENCE</scope>
    <source>
        <strain evidence="10">CHK192-19661</strain>
    </source>
</reference>
<keyword evidence="8" id="KW-0732">Signal</keyword>
<evidence type="ECO:0000313" key="11">
    <source>
        <dbReference type="Proteomes" id="UP000824025"/>
    </source>
</evidence>
<feature type="transmembrane region" description="Helical" evidence="7">
    <location>
        <begin position="329"/>
        <end position="347"/>
    </location>
</feature>
<dbReference type="Proteomes" id="UP000824025">
    <property type="component" value="Unassembled WGS sequence"/>
</dbReference>
<dbReference type="PANTHER" id="PTHR43227">
    <property type="entry name" value="BLL4140 PROTEIN"/>
    <property type="match status" value="1"/>
</dbReference>
<feature type="transmembrane region" description="Helical" evidence="7">
    <location>
        <begin position="478"/>
        <end position="504"/>
    </location>
</feature>
<feature type="transmembrane region" description="Helical" evidence="7">
    <location>
        <begin position="287"/>
        <end position="308"/>
    </location>
</feature>
<evidence type="ECO:0000256" key="2">
    <source>
        <dbReference type="ARBA" id="ARBA00022448"/>
    </source>
</evidence>
<evidence type="ECO:0000256" key="4">
    <source>
        <dbReference type="ARBA" id="ARBA00022692"/>
    </source>
</evidence>
<feature type="chain" id="PRO_5038470298" evidence="8">
    <location>
        <begin position="23"/>
        <end position="621"/>
    </location>
</feature>
<dbReference type="EMBL" id="DXCF01000012">
    <property type="protein sequence ID" value="HIZ09303.1"/>
    <property type="molecule type" value="Genomic_DNA"/>
</dbReference>
<dbReference type="GO" id="GO:0005886">
    <property type="term" value="C:plasma membrane"/>
    <property type="evidence" value="ECO:0007669"/>
    <property type="project" value="UniProtKB-SubCell"/>
</dbReference>
<reference evidence="10" key="2">
    <citation type="submission" date="2021-04" db="EMBL/GenBank/DDBJ databases">
        <authorList>
            <person name="Gilroy R."/>
        </authorList>
    </citation>
    <scope>NUCLEOTIDE SEQUENCE</scope>
    <source>
        <strain evidence="10">CHK192-19661</strain>
    </source>
</reference>
<evidence type="ECO:0000256" key="7">
    <source>
        <dbReference type="RuleBase" id="RU363032"/>
    </source>
</evidence>
<dbReference type="InterPro" id="IPR050809">
    <property type="entry name" value="UgpAE/MalFG_permease"/>
</dbReference>
<evidence type="ECO:0000259" key="9">
    <source>
        <dbReference type="PROSITE" id="PS50928"/>
    </source>
</evidence>
<proteinExistence type="inferred from homology"/>
<name>A0A9D2D675_9FIRM</name>
<gene>
    <name evidence="10" type="ORF">H9726_02325</name>
</gene>
<feature type="signal peptide" evidence="8">
    <location>
        <begin position="1"/>
        <end position="22"/>
    </location>
</feature>
<dbReference type="CDD" id="cd06261">
    <property type="entry name" value="TM_PBP2"/>
    <property type="match status" value="1"/>
</dbReference>
<dbReference type="PANTHER" id="PTHR43227:SF11">
    <property type="entry name" value="BLL4140 PROTEIN"/>
    <property type="match status" value="1"/>
</dbReference>
<evidence type="ECO:0000313" key="10">
    <source>
        <dbReference type="EMBL" id="HIZ09303.1"/>
    </source>
</evidence>
<dbReference type="PROSITE" id="PS50928">
    <property type="entry name" value="ABC_TM1"/>
    <property type="match status" value="1"/>
</dbReference>
<keyword evidence="5 7" id="KW-1133">Transmembrane helix</keyword>
<keyword evidence="2 7" id="KW-0813">Transport</keyword>
<comment type="similarity">
    <text evidence="7">Belongs to the binding-protein-dependent transport system permease family.</text>
</comment>
<dbReference type="GO" id="GO:0055085">
    <property type="term" value="P:transmembrane transport"/>
    <property type="evidence" value="ECO:0007669"/>
    <property type="project" value="InterPro"/>
</dbReference>
<dbReference type="AlphaFoldDB" id="A0A9D2D675"/>
<feature type="transmembrane region" description="Helical" evidence="7">
    <location>
        <begin position="525"/>
        <end position="543"/>
    </location>
</feature>
<comment type="subcellular location">
    <subcellularLocation>
        <location evidence="1 7">Cell membrane</location>
        <topology evidence="1 7">Multi-pass membrane protein</topology>
    </subcellularLocation>
</comment>
<dbReference type="Pfam" id="PF00528">
    <property type="entry name" value="BPD_transp_1"/>
    <property type="match status" value="1"/>
</dbReference>
<sequence length="621" mass="67924">MKRRTKCICIAVLAVLFLFCMAGCGHTARMSRNGSGSAEIYIDKNAYSEQYADVSAFTSYVSQVIYNFNVSSGDDDILSLDSVSETQDSYIVGVSYRRVDNVKGLGDFTWSDLNMAGEEGSELNGRLGSFSRGNLRCTLERNYDGDVGTVGIEAGTLKNQKYITPVAADGTALEIENFLSAAAGSGDKIVVFRLLDTRAIQKIRFNLQGTVTYYSSEGVNLVSESEIELVPSDYVVNLTKYEAATDENGSPLLDESGNPVKTAVYYPDETVGCMIGYFAFRQSVSPVLIGLIAVIAAALAAFLVWGFAGGKFKKFFRGEKFRTIKAHKLLYAMLVPGLVFLIIFAYMPMFGLVSAFQEYRLTEGFFNSEFVGFKHFIHLFSGEDETIYRVFRNTIYISVIRIGTNFPMILLFALLLNSIRNRYVKGAVQTMSYMPNFVSWVAIGGMMYGLFSVDYGAINKLLVSMGASPVHWYAESQYWWWILALTSLWKSMGWGTIIYMSALGSIDSELYDACMIDGGGGFRKTTTVTLPGIMNVVMLQLIMDAGNVMKDNYEQILAVSSDSPGLGDTITVIGSITFNAALSGTGLSVSTALGLVQGVIGLILVLLVNNVAKKTGNEGIM</sequence>
<organism evidence="10 11">
    <name type="scientific">Candidatus Borkfalkia avicola</name>
    <dbReference type="NCBI Taxonomy" id="2838503"/>
    <lineage>
        <taxon>Bacteria</taxon>
        <taxon>Bacillati</taxon>
        <taxon>Bacillota</taxon>
        <taxon>Clostridia</taxon>
        <taxon>Christensenellales</taxon>
        <taxon>Christensenellaceae</taxon>
        <taxon>Candidatus Borkfalkia</taxon>
    </lineage>
</organism>